<dbReference type="GO" id="GO:0005524">
    <property type="term" value="F:ATP binding"/>
    <property type="evidence" value="ECO:0007669"/>
    <property type="project" value="UniProtKB-KW"/>
</dbReference>
<evidence type="ECO:0000256" key="7">
    <source>
        <dbReference type="ARBA" id="ARBA00022801"/>
    </source>
</evidence>
<dbReference type="InterPro" id="IPR021810">
    <property type="entry name" value="T1RH-like_C"/>
</dbReference>
<dbReference type="Proteomes" id="UP000004509">
    <property type="component" value="Unassembled WGS sequence"/>
</dbReference>
<sequence length="1081" mass="123341">MDAAGYIRSDVSTDAETHSQNYTRMYSFDECRMFSKGEIESTMGGYTETDYEHSLIELFTETLGYEHVYGPDIERDFHSPLYHTVLEDALYRLNAGLPQEAIQEALSALQRFENAELLQKNELFMDYLQNGINVRYFDNGKQQSTIVYLADYKNPSLNSFIIANQWTYIENSTKRPDMLLFLNGLPVVLIELKSPSREETDASEAYRQIRNYMAEIPSLFIYNAICVMSDQFTSKAGTITSGEDRFMEWKTKDGSYENTQYAQFDTFFEGIFKKERLLDIIKNFICFSHEGLDVFKILAGYHQYFAVRKAIISTQKAVKTDGKAGVFWHTQGSGKSLSMVFYAHLLQQVLQSPTIVVITDRNDLDNQLYGQFAKCKAFLRQEPVQATSRQDLKRLLAGRQANGIFFTTMQKFEESAEPLSERRNIIVMADEAHRSQYGLSEKIKMTKNEAGEDIAKRVIGTARIIRNSLPNASYIGFTGTPISAADRSTREVFGDYIDIYDMTQAVEDGATRPVYYESRVIKLKLDQETLQLIDAEYDAAAQRTDEYVIEKSKHELARMEALLGSDEVIDSLVRDIIEHYEGNRACLLTGKAMVVAYSRSIAMKIYRKMLELRPIWTETVAVVMTSTNDDDESWRGIIGNKRRRDELATKFKDNTSPLKIAIVVDMWLTGFDIPSLATMYVYKPMAGHNLMQAIARVNRVFQDKEGGLVVDYIGIMRALKQAMNDYTNRDKKNYGDTDILSAARPTFLEKLSICRDLLHGYGYEKFKTGSDLERAKTISGAVNFLMARGKEKAKESFMKESFLLRQALSLCSSTIAESLRFESAFFEAVRVFLVRLSYTGGGRRLSLPELNRRINELLTQSIKSSGVVNLFSDISQAFSLFSPGFLEDIAKMKERNLAVELLKRLLAEQVAIYKGRNFVKSEKFSKMLQQTVNAYLNGMLTNEEVIAEMLKLARQITAAEQEGKQLGLNPEEAAFYDALTKPEAIKDFYENDELIAITKELTETLRKNKNIDWQLRESARAHMRMLIKKLLKKHKYPPEGMEDAVQTVMTQCELWTDNLMMAEQPYTGESLAAEPSSSYMP</sequence>
<dbReference type="InterPro" id="IPR027417">
    <property type="entry name" value="P-loop_NTPase"/>
</dbReference>
<dbReference type="SMART" id="SM00487">
    <property type="entry name" value="DEXDc"/>
    <property type="match status" value="1"/>
</dbReference>
<dbReference type="GO" id="GO:0009307">
    <property type="term" value="P:DNA restriction-modification system"/>
    <property type="evidence" value="ECO:0007669"/>
    <property type="project" value="UniProtKB-KW"/>
</dbReference>
<dbReference type="GO" id="GO:0003677">
    <property type="term" value="F:DNA binding"/>
    <property type="evidence" value="ECO:0007669"/>
    <property type="project" value="UniProtKB-KW"/>
</dbReference>
<name>C8PU19_9SPIR</name>
<evidence type="ECO:0000256" key="3">
    <source>
        <dbReference type="ARBA" id="ARBA00022722"/>
    </source>
</evidence>
<dbReference type="PANTHER" id="PTHR30195">
    <property type="entry name" value="TYPE I SITE-SPECIFIC DEOXYRIBONUCLEASE PROTEIN SUBUNIT M AND R"/>
    <property type="match status" value="1"/>
</dbReference>
<comment type="function">
    <text evidence="10">Subunit R is required for both nuclease and ATPase activities, but not for modification.</text>
</comment>
<keyword evidence="5 10" id="KW-0680">Restriction system</keyword>
<dbReference type="Pfam" id="PF04313">
    <property type="entry name" value="HSDR_N"/>
    <property type="match status" value="1"/>
</dbReference>
<dbReference type="InterPro" id="IPR014001">
    <property type="entry name" value="Helicase_ATP-bd"/>
</dbReference>
<evidence type="ECO:0000256" key="4">
    <source>
        <dbReference type="ARBA" id="ARBA00022741"/>
    </source>
</evidence>
<dbReference type="InterPro" id="IPR051268">
    <property type="entry name" value="Type-I_R_enzyme_R_subunit"/>
</dbReference>
<keyword evidence="6" id="KW-0255">Endonuclease</keyword>
<keyword evidence="4 10" id="KW-0547">Nucleotide-binding</keyword>
<dbReference type="AlphaFoldDB" id="C8PU19"/>
<evidence type="ECO:0000256" key="9">
    <source>
        <dbReference type="ARBA" id="ARBA00023125"/>
    </source>
</evidence>
<dbReference type="Pfam" id="PF18766">
    <property type="entry name" value="SWI2_SNF2"/>
    <property type="match status" value="1"/>
</dbReference>
<dbReference type="NCBIfam" id="TIGR00348">
    <property type="entry name" value="hsdR"/>
    <property type="match status" value="1"/>
</dbReference>
<evidence type="ECO:0000256" key="5">
    <source>
        <dbReference type="ARBA" id="ARBA00022747"/>
    </source>
</evidence>
<gene>
    <name evidence="12" type="primary">hsdR</name>
    <name evidence="12" type="ORF">TREVI0001_0262</name>
</gene>
<dbReference type="InterPro" id="IPR007409">
    <property type="entry name" value="Restrct_endonuc_type1_HsdR_N"/>
</dbReference>
<dbReference type="CDD" id="cd22332">
    <property type="entry name" value="HsdR_N"/>
    <property type="match status" value="1"/>
</dbReference>
<comment type="subunit">
    <text evidence="10">The type I restriction/modification system is composed of three polypeptides R, M and S.</text>
</comment>
<keyword evidence="3" id="KW-0540">Nuclease</keyword>
<keyword evidence="9 10" id="KW-0238">DNA-binding</keyword>
<evidence type="ECO:0000256" key="2">
    <source>
        <dbReference type="ARBA" id="ARBA00008598"/>
    </source>
</evidence>
<dbReference type="Pfam" id="PF22679">
    <property type="entry name" value="T1R_D3-like"/>
    <property type="match status" value="1"/>
</dbReference>
<dbReference type="EC" id="3.1.21.3" evidence="10"/>
<reference evidence="12 13" key="1">
    <citation type="submission" date="2009-07" db="EMBL/GenBank/DDBJ databases">
        <authorList>
            <person name="Madupu R."/>
            <person name="Sebastian Y."/>
            <person name="Durkin A.S."/>
            <person name="Torralba M."/>
            <person name="Methe B."/>
            <person name="Sutton G.G."/>
            <person name="Strausberg R.L."/>
            <person name="Nelson K.E."/>
        </authorList>
    </citation>
    <scope>NUCLEOTIDE SEQUENCE [LARGE SCALE GENOMIC DNA]</scope>
    <source>
        <strain evidence="12 13">ATCC 35580</strain>
    </source>
</reference>
<dbReference type="InterPro" id="IPR004473">
    <property type="entry name" value="Restrct_endonuc_typeI_HsdR"/>
</dbReference>
<evidence type="ECO:0000313" key="12">
    <source>
        <dbReference type="EMBL" id="EEV19158.1"/>
    </source>
</evidence>
<evidence type="ECO:0000256" key="8">
    <source>
        <dbReference type="ARBA" id="ARBA00022840"/>
    </source>
</evidence>
<dbReference type="eggNOG" id="COG0610">
    <property type="taxonomic scope" value="Bacteria"/>
</dbReference>
<dbReference type="InterPro" id="IPR040980">
    <property type="entry name" value="SWI2_SNF2"/>
</dbReference>
<organism evidence="12 13">
    <name type="scientific">Treponema vincentii ATCC 35580</name>
    <dbReference type="NCBI Taxonomy" id="596324"/>
    <lineage>
        <taxon>Bacteria</taxon>
        <taxon>Pseudomonadati</taxon>
        <taxon>Spirochaetota</taxon>
        <taxon>Spirochaetia</taxon>
        <taxon>Spirochaetales</taxon>
        <taxon>Treponemataceae</taxon>
        <taxon>Treponema</taxon>
    </lineage>
</organism>
<dbReference type="InterPro" id="IPR055180">
    <property type="entry name" value="HsdR_RecA-like_helicase_dom_2"/>
</dbReference>
<evidence type="ECO:0000256" key="1">
    <source>
        <dbReference type="ARBA" id="ARBA00000851"/>
    </source>
</evidence>
<evidence type="ECO:0000256" key="6">
    <source>
        <dbReference type="ARBA" id="ARBA00022759"/>
    </source>
</evidence>
<evidence type="ECO:0000313" key="13">
    <source>
        <dbReference type="Proteomes" id="UP000004509"/>
    </source>
</evidence>
<comment type="catalytic activity">
    <reaction evidence="1 10">
        <text>Endonucleolytic cleavage of DNA to give random double-stranded fragments with terminal 5'-phosphates, ATP is simultaneously hydrolyzed.</text>
        <dbReference type="EC" id="3.1.21.3"/>
    </reaction>
</comment>
<keyword evidence="8 10" id="KW-0067">ATP-binding</keyword>
<comment type="similarity">
    <text evidence="2 10">Belongs to the HsdR family.</text>
</comment>
<dbReference type="EMBL" id="ACYH01000073">
    <property type="protein sequence ID" value="EEV19158.1"/>
    <property type="molecule type" value="Genomic_DNA"/>
</dbReference>
<dbReference type="CDD" id="cd18800">
    <property type="entry name" value="SF2_C_EcoR124I-like"/>
    <property type="match status" value="1"/>
</dbReference>
<dbReference type="CDD" id="cd18030">
    <property type="entry name" value="DEXHc_RE_I_HsdR"/>
    <property type="match status" value="1"/>
</dbReference>
<dbReference type="SUPFAM" id="SSF52540">
    <property type="entry name" value="P-loop containing nucleoside triphosphate hydrolases"/>
    <property type="match status" value="2"/>
</dbReference>
<keyword evidence="7 10" id="KW-0378">Hydrolase</keyword>
<dbReference type="Pfam" id="PF11867">
    <property type="entry name" value="T1RH-like_C"/>
    <property type="match status" value="1"/>
</dbReference>
<dbReference type="PANTHER" id="PTHR30195:SF15">
    <property type="entry name" value="TYPE I RESTRICTION ENZYME HINDI ENDONUCLEASE SUBUNIT"/>
    <property type="match status" value="1"/>
</dbReference>
<dbReference type="PROSITE" id="PS51192">
    <property type="entry name" value="HELICASE_ATP_BIND_1"/>
    <property type="match status" value="1"/>
</dbReference>
<accession>C8PU19</accession>
<evidence type="ECO:0000256" key="10">
    <source>
        <dbReference type="RuleBase" id="RU364115"/>
    </source>
</evidence>
<comment type="caution">
    <text evidence="12">The sequence shown here is derived from an EMBL/GenBank/DDBJ whole genome shotgun (WGS) entry which is preliminary data.</text>
</comment>
<dbReference type="GO" id="GO:0009035">
    <property type="term" value="F:type I site-specific deoxyribonuclease activity"/>
    <property type="evidence" value="ECO:0007669"/>
    <property type="project" value="UniProtKB-EC"/>
</dbReference>
<protein>
    <recommendedName>
        <fullName evidence="10">Type I restriction enzyme endonuclease subunit</fullName>
        <shortName evidence="10">R protein</shortName>
        <ecNumber evidence="10">3.1.21.3</ecNumber>
    </recommendedName>
</protein>
<dbReference type="Gene3D" id="3.90.1570.50">
    <property type="match status" value="1"/>
</dbReference>
<feature type="domain" description="Helicase ATP-binding" evidence="11">
    <location>
        <begin position="316"/>
        <end position="499"/>
    </location>
</feature>
<dbReference type="Gene3D" id="3.40.50.300">
    <property type="entry name" value="P-loop containing nucleotide triphosphate hydrolases"/>
    <property type="match status" value="2"/>
</dbReference>
<evidence type="ECO:0000259" key="11">
    <source>
        <dbReference type="PROSITE" id="PS51192"/>
    </source>
</evidence>
<dbReference type="STRING" id="596324.TREVI0001_0262"/>
<proteinExistence type="inferred from homology"/>